<dbReference type="Pfam" id="PF09551">
    <property type="entry name" value="Spore_II_R"/>
    <property type="match status" value="1"/>
</dbReference>
<reference evidence="3" key="1">
    <citation type="journal article" date="2019" name="Int. J. Syst. Evol. Microbiol.">
        <title>The Global Catalogue of Microorganisms (GCM) 10K type strain sequencing project: providing services to taxonomists for standard genome sequencing and annotation.</title>
        <authorList>
            <consortium name="The Broad Institute Genomics Platform"/>
            <consortium name="The Broad Institute Genome Sequencing Center for Infectious Disease"/>
            <person name="Wu L."/>
            <person name="Ma J."/>
        </authorList>
    </citation>
    <scope>NUCLEOTIDE SEQUENCE [LARGE SCALE GENOMIC DNA]</scope>
    <source>
        <strain evidence="3">CCUG 49339</strain>
    </source>
</reference>
<gene>
    <name evidence="2" type="primary">spoIIR</name>
    <name evidence="2" type="ORF">ACFSCX_01165</name>
</gene>
<evidence type="ECO:0000313" key="2">
    <source>
        <dbReference type="EMBL" id="MFD1735162.1"/>
    </source>
</evidence>
<evidence type="ECO:0000256" key="1">
    <source>
        <dbReference type="SAM" id="Phobius"/>
    </source>
</evidence>
<dbReference type="RefSeq" id="WP_377926253.1">
    <property type="nucleotide sequence ID" value="NZ_JBHUEM010000001.1"/>
</dbReference>
<protein>
    <submittedName>
        <fullName evidence="2">Stage II sporulation protein R</fullName>
    </submittedName>
</protein>
<dbReference type="Proteomes" id="UP001597214">
    <property type="component" value="Unassembled WGS sequence"/>
</dbReference>
<organism evidence="2 3">
    <name type="scientific">Bacillus salitolerans</name>
    <dbReference type="NCBI Taxonomy" id="1437434"/>
    <lineage>
        <taxon>Bacteria</taxon>
        <taxon>Bacillati</taxon>
        <taxon>Bacillota</taxon>
        <taxon>Bacilli</taxon>
        <taxon>Bacillales</taxon>
        <taxon>Bacillaceae</taxon>
        <taxon>Bacillus</taxon>
    </lineage>
</organism>
<comment type="caution">
    <text evidence="2">The sequence shown here is derived from an EMBL/GenBank/DDBJ whole genome shotgun (WGS) entry which is preliminary data.</text>
</comment>
<sequence>MKKTTNLVLIYMVILFIGATITTSWHPAAQQSNEPVVIPDEAIRLRILANSNSIDDQELKRKIRDAVNEEITNWVENLTSIEAARTLIQNRLSDIEMIVERVLQEENVEQSYSVDYGKSVKFPTKMYGSYIYPAGEYEAILISLGEAKGNNWWCVLFPPLCFLDFNNGDAVEPEKENKESQTVIVEEEETVKVKFFLVEWFSKLLK</sequence>
<dbReference type="NCBIfam" id="TIGR02837">
    <property type="entry name" value="spore_II_R"/>
    <property type="match status" value="1"/>
</dbReference>
<name>A0ABW4LL07_9BACI</name>
<accession>A0ABW4LL07</accession>
<keyword evidence="1" id="KW-0472">Membrane</keyword>
<dbReference type="EMBL" id="JBHUEM010000001">
    <property type="protein sequence ID" value="MFD1735162.1"/>
    <property type="molecule type" value="Genomic_DNA"/>
</dbReference>
<proteinExistence type="predicted"/>
<keyword evidence="1" id="KW-1133">Transmembrane helix</keyword>
<keyword evidence="1" id="KW-0812">Transmembrane</keyword>
<evidence type="ECO:0000313" key="3">
    <source>
        <dbReference type="Proteomes" id="UP001597214"/>
    </source>
</evidence>
<feature type="transmembrane region" description="Helical" evidence="1">
    <location>
        <begin position="7"/>
        <end position="25"/>
    </location>
</feature>
<dbReference type="InterPro" id="IPR014202">
    <property type="entry name" value="Spore_II_R"/>
</dbReference>
<keyword evidence="3" id="KW-1185">Reference proteome</keyword>